<dbReference type="InterPro" id="IPR012337">
    <property type="entry name" value="RNaseH-like_sf"/>
</dbReference>
<feature type="transmembrane region" description="Helical" evidence="6">
    <location>
        <begin position="578"/>
        <end position="599"/>
    </location>
</feature>
<dbReference type="CDD" id="cd09276">
    <property type="entry name" value="Rnase_HI_RT_non_LTR"/>
    <property type="match status" value="1"/>
</dbReference>
<gene>
    <name evidence="9" type="ORF">Ptr86124_007159</name>
</gene>
<keyword evidence="4 6" id="KW-1133">Transmembrane helix</keyword>
<evidence type="ECO:0000259" key="8">
    <source>
        <dbReference type="PROSITE" id="PS50879"/>
    </source>
</evidence>
<keyword evidence="2" id="KW-0813">Transport</keyword>
<dbReference type="GO" id="GO:0022857">
    <property type="term" value="F:transmembrane transporter activity"/>
    <property type="evidence" value="ECO:0007669"/>
    <property type="project" value="InterPro"/>
</dbReference>
<dbReference type="PROSITE" id="PS50850">
    <property type="entry name" value="MFS"/>
    <property type="match status" value="1"/>
</dbReference>
<keyword evidence="3 6" id="KW-0812">Transmembrane</keyword>
<comment type="caution">
    <text evidence="9">The sequence shown here is derived from an EMBL/GenBank/DDBJ whole genome shotgun (WGS) entry which is preliminary data.</text>
</comment>
<evidence type="ECO:0000256" key="6">
    <source>
        <dbReference type="SAM" id="Phobius"/>
    </source>
</evidence>
<feature type="transmembrane region" description="Helical" evidence="6">
    <location>
        <begin position="517"/>
        <end position="536"/>
    </location>
</feature>
<dbReference type="InterPro" id="IPR002156">
    <property type="entry name" value="RNaseH_domain"/>
</dbReference>
<evidence type="ECO:0000313" key="9">
    <source>
        <dbReference type="EMBL" id="KAI1514529.1"/>
    </source>
</evidence>
<feature type="domain" description="RNase H type-1" evidence="8">
    <location>
        <begin position="102"/>
        <end position="238"/>
    </location>
</feature>
<dbReference type="GO" id="GO:0004523">
    <property type="term" value="F:RNA-DNA hybrid ribonuclease activity"/>
    <property type="evidence" value="ECO:0007669"/>
    <property type="project" value="InterPro"/>
</dbReference>
<feature type="transmembrane region" description="Helical" evidence="6">
    <location>
        <begin position="720"/>
        <end position="740"/>
    </location>
</feature>
<name>A0A922SW75_9PLEO</name>
<proteinExistence type="predicted"/>
<evidence type="ECO:0000313" key="10">
    <source>
        <dbReference type="Proteomes" id="UP000249757"/>
    </source>
</evidence>
<keyword evidence="5 6" id="KW-0472">Membrane</keyword>
<dbReference type="InterPro" id="IPR020846">
    <property type="entry name" value="MFS_dom"/>
</dbReference>
<dbReference type="InterPro" id="IPR036397">
    <property type="entry name" value="RNaseH_sf"/>
</dbReference>
<dbReference type="InterPro" id="IPR011701">
    <property type="entry name" value="MFS"/>
</dbReference>
<dbReference type="FunFam" id="1.20.1720.10:FF:000012">
    <property type="entry name" value="MFS toxin efflux pump (AflT)"/>
    <property type="match status" value="1"/>
</dbReference>
<comment type="subcellular location">
    <subcellularLocation>
        <location evidence="1">Membrane</location>
        <topology evidence="1">Multi-pass membrane protein</topology>
    </subcellularLocation>
</comment>
<feature type="transmembrane region" description="Helical" evidence="6">
    <location>
        <begin position="542"/>
        <end position="566"/>
    </location>
</feature>
<dbReference type="Gene3D" id="1.20.1250.20">
    <property type="entry name" value="MFS general substrate transporter like domains"/>
    <property type="match status" value="1"/>
</dbReference>
<feature type="transmembrane region" description="Helical" evidence="6">
    <location>
        <begin position="695"/>
        <end position="714"/>
    </location>
</feature>
<dbReference type="Pfam" id="PF00075">
    <property type="entry name" value="RNase_H"/>
    <property type="match status" value="1"/>
</dbReference>
<protein>
    <submittedName>
        <fullName evidence="9">Major Facilitator Superprotein</fullName>
    </submittedName>
</protein>
<feature type="transmembrane region" description="Helical" evidence="6">
    <location>
        <begin position="645"/>
        <end position="664"/>
    </location>
</feature>
<dbReference type="PROSITE" id="PS50879">
    <property type="entry name" value="RNASE_H_1"/>
    <property type="match status" value="1"/>
</dbReference>
<evidence type="ECO:0000256" key="1">
    <source>
        <dbReference type="ARBA" id="ARBA00004141"/>
    </source>
</evidence>
<evidence type="ECO:0000256" key="2">
    <source>
        <dbReference type="ARBA" id="ARBA00022448"/>
    </source>
</evidence>
<dbReference type="CDD" id="cd17502">
    <property type="entry name" value="MFS_Azr1_MDR_like"/>
    <property type="match status" value="1"/>
</dbReference>
<feature type="transmembrane region" description="Helical" evidence="6">
    <location>
        <begin position="853"/>
        <end position="875"/>
    </location>
</feature>
<evidence type="ECO:0000256" key="3">
    <source>
        <dbReference type="ARBA" id="ARBA00022692"/>
    </source>
</evidence>
<dbReference type="InterPro" id="IPR036259">
    <property type="entry name" value="MFS_trans_sf"/>
</dbReference>
<evidence type="ECO:0000256" key="4">
    <source>
        <dbReference type="ARBA" id="ARBA00022989"/>
    </source>
</evidence>
<dbReference type="SUPFAM" id="SSF53098">
    <property type="entry name" value="Ribonuclease H-like"/>
    <property type="match status" value="1"/>
</dbReference>
<feature type="transmembrane region" description="Helical" evidence="6">
    <location>
        <begin position="670"/>
        <end position="688"/>
    </location>
</feature>
<feature type="transmembrane region" description="Helical" evidence="6">
    <location>
        <begin position="487"/>
        <end position="505"/>
    </location>
</feature>
<feature type="domain" description="Major facilitator superfamily (MFS) profile" evidence="7">
    <location>
        <begin position="452"/>
        <end position="884"/>
    </location>
</feature>
<sequence length="893" mass="97430">MPSAQVALEEAKLRFAVHLRTIDDKHPLTNRTTLPLVIRGRAAGNRRIPRSKVQRVAQLLPATPRNVLASPHFSDGSRQDPTQGQGKDIAAQNFTIWWESLGQETITVFSDGSEQQINGTRVVTYGYAIYQGQAAVATGQGSLNALSHVFDAEAIGACRGLKHALQLSLPSQREIVLCIDSTSVIWGIRGTAPTSSQWAFLQIHGAMEAYNVKTRWAPGHMKIVGNELADQLADNEAKDPHQPYGMAASPTRSGIRTVGRRLLEHTRDTWWKDKSSRLSAWYTQWQLPYDTRRTPAALWLPRRILAKVLMIRSTHGDFEWYHRKFNHEDTSNCLCGRPKTPEHLVFCKRATTHFKKWPLRPIVPPRTRQEGLAYLAQLIDQPQEFETFVKDLRLTASPTSVLLGLADHFPNMENWTPTPSDSVKESIATAVDSERDLRPAAEVFEVQEESSAIKLTKARFLLASLDNTIITTAIPAITDEFHSLQDIGWYGSSFFVTTAATQALWGRLYTFFPLKWTYLLSIFLFEVGSTICGAAPTSKALIIGHAICGVGAAGLFAGSYTIIAALVTPSERPKYSGLIGGAYGLASVVGPLIGGAFTSNVTWRWCFYINLPVGGVAAAFILFFFGNEPPKTRPNWRGMLRRMDLLGMTLIVGACVCFVLAMQWGGISKAWNSGAVIGTLVAFVGISVSQSGIRTVPFIIAVTACVVLVGQALAKTGLAYPWMIAGGAMTCAGCGLLYTLDVDSSTGIWIGYQIFTGLGVGISFQVPTMLLQSTTKESDVALATATLLFFQTTASAFGIAGAQTAFQNILAKQLRINAPDLNPEIVLRAGASELRRVVPARFLPVVLKSYIEGFRGTMVVAIALAGAAFIVSFGIRMADMKRTAALEGQDKRA</sequence>
<reference evidence="10" key="1">
    <citation type="journal article" date="2022" name="Microb. Genom.">
        <title>A global pangenome for the wheat fungal pathogen Pyrenophora tritici-repentis and prediction of effector protein structural homology.</title>
        <authorList>
            <person name="Moolhuijzen P.M."/>
            <person name="See P.T."/>
            <person name="Shi G."/>
            <person name="Powell H.R."/>
            <person name="Cockram J."/>
            <person name="Jorgensen L.N."/>
            <person name="Benslimane H."/>
            <person name="Strelkov S.E."/>
            <person name="Turner J."/>
            <person name="Liu Z."/>
            <person name="Moffat C.S."/>
        </authorList>
    </citation>
    <scope>NUCLEOTIDE SEQUENCE [LARGE SCALE GENOMIC DNA]</scope>
</reference>
<dbReference type="GO" id="GO:0005886">
    <property type="term" value="C:plasma membrane"/>
    <property type="evidence" value="ECO:0007669"/>
    <property type="project" value="TreeGrafter"/>
</dbReference>
<keyword evidence="10" id="KW-1185">Reference proteome</keyword>
<dbReference type="PANTHER" id="PTHR23501">
    <property type="entry name" value="MAJOR FACILITATOR SUPERFAMILY"/>
    <property type="match status" value="1"/>
</dbReference>
<dbReference type="PANTHER" id="PTHR23501:SF177">
    <property type="entry name" value="MAJOR FACILITATOR SUPERFAMILY (MFS) PROFILE DOMAIN-CONTAINING PROTEIN-RELATED"/>
    <property type="match status" value="1"/>
</dbReference>
<dbReference type="Proteomes" id="UP000249757">
    <property type="component" value="Unassembled WGS sequence"/>
</dbReference>
<dbReference type="GO" id="GO:0003676">
    <property type="term" value="F:nucleic acid binding"/>
    <property type="evidence" value="ECO:0007669"/>
    <property type="project" value="InterPro"/>
</dbReference>
<evidence type="ECO:0000259" key="7">
    <source>
        <dbReference type="PROSITE" id="PS50850"/>
    </source>
</evidence>
<evidence type="ECO:0000256" key="5">
    <source>
        <dbReference type="ARBA" id="ARBA00023136"/>
    </source>
</evidence>
<dbReference type="Gene3D" id="3.30.420.10">
    <property type="entry name" value="Ribonuclease H-like superfamily/Ribonuclease H"/>
    <property type="match status" value="1"/>
</dbReference>
<dbReference type="AlphaFoldDB" id="A0A922SW75"/>
<dbReference type="SUPFAM" id="SSF103473">
    <property type="entry name" value="MFS general substrate transporter"/>
    <property type="match status" value="1"/>
</dbReference>
<dbReference type="EMBL" id="NRDI02000008">
    <property type="protein sequence ID" value="KAI1514529.1"/>
    <property type="molecule type" value="Genomic_DNA"/>
</dbReference>
<accession>A0A922SW75</accession>
<dbReference type="Pfam" id="PF07690">
    <property type="entry name" value="MFS_1"/>
    <property type="match status" value="1"/>
</dbReference>
<feature type="transmembrane region" description="Helical" evidence="6">
    <location>
        <begin position="747"/>
        <end position="766"/>
    </location>
</feature>
<feature type="transmembrane region" description="Helical" evidence="6">
    <location>
        <begin position="605"/>
        <end position="625"/>
    </location>
</feature>
<organism evidence="9 10">
    <name type="scientific">Pyrenophora tritici-repentis</name>
    <dbReference type="NCBI Taxonomy" id="45151"/>
    <lineage>
        <taxon>Eukaryota</taxon>
        <taxon>Fungi</taxon>
        <taxon>Dikarya</taxon>
        <taxon>Ascomycota</taxon>
        <taxon>Pezizomycotina</taxon>
        <taxon>Dothideomycetes</taxon>
        <taxon>Pleosporomycetidae</taxon>
        <taxon>Pleosporales</taxon>
        <taxon>Pleosporineae</taxon>
        <taxon>Pleosporaceae</taxon>
        <taxon>Pyrenophora</taxon>
    </lineage>
</organism>